<organism evidence="2 3">
    <name type="scientific">Phocaeicola vulgatus</name>
    <name type="common">Bacteroides vulgatus</name>
    <dbReference type="NCBI Taxonomy" id="821"/>
    <lineage>
        <taxon>Bacteria</taxon>
        <taxon>Pseudomonadati</taxon>
        <taxon>Bacteroidota</taxon>
        <taxon>Bacteroidia</taxon>
        <taxon>Bacteroidales</taxon>
        <taxon>Bacteroidaceae</taxon>
        <taxon>Phocaeicola</taxon>
    </lineage>
</organism>
<proteinExistence type="predicted"/>
<reference evidence="2" key="1">
    <citation type="submission" date="2023-10" db="EMBL/GenBank/DDBJ databases">
        <title>Genome of Potential pathogenic bacteria in Crohn's disease.</title>
        <authorList>
            <person name="Rodriguez-Palacios A."/>
        </authorList>
    </citation>
    <scope>NUCLEOTIDE SEQUENCE</scope>
    <source>
        <strain evidence="2">CavFT-hAR11</strain>
    </source>
</reference>
<name>A0AAE4L051_PHOVU</name>
<comment type="caution">
    <text evidence="2">The sequence shown here is derived from an EMBL/GenBank/DDBJ whole genome shotgun (WGS) entry which is preliminary data.</text>
</comment>
<dbReference type="Proteomes" id="UP001181239">
    <property type="component" value="Unassembled WGS sequence"/>
</dbReference>
<accession>A0AAE4L051</accession>
<keyword evidence="1" id="KW-0812">Transmembrane</keyword>
<feature type="transmembrane region" description="Helical" evidence="1">
    <location>
        <begin position="29"/>
        <end position="53"/>
    </location>
</feature>
<keyword evidence="1" id="KW-1133">Transmembrane helix</keyword>
<keyword evidence="1" id="KW-0472">Membrane</keyword>
<gene>
    <name evidence="2" type="ORF">RVH43_14350</name>
</gene>
<evidence type="ECO:0000256" key="1">
    <source>
        <dbReference type="SAM" id="Phobius"/>
    </source>
</evidence>
<dbReference type="RefSeq" id="WP_315977066.1">
    <property type="nucleotide sequence ID" value="NZ_JAWDET010000006.1"/>
</dbReference>
<dbReference type="EMBL" id="JAWDET010000006">
    <property type="protein sequence ID" value="MDU0241776.1"/>
    <property type="molecule type" value="Genomic_DNA"/>
</dbReference>
<sequence>MIKTHQLSKGQYTLSQFQRKIKFFEECTGIVLTWMQASTIIIASILFAASIILPSMGENLEGWSAAFFLAAIFTCKDTMSNIIKQLK</sequence>
<evidence type="ECO:0000313" key="2">
    <source>
        <dbReference type="EMBL" id="MDU0241776.1"/>
    </source>
</evidence>
<evidence type="ECO:0000313" key="3">
    <source>
        <dbReference type="Proteomes" id="UP001181239"/>
    </source>
</evidence>
<protein>
    <submittedName>
        <fullName evidence="2">Uncharacterized protein</fullName>
    </submittedName>
</protein>
<dbReference type="AlphaFoldDB" id="A0AAE4L051"/>
<feature type="transmembrane region" description="Helical" evidence="1">
    <location>
        <begin position="65"/>
        <end position="83"/>
    </location>
</feature>